<evidence type="ECO:0000313" key="3">
    <source>
        <dbReference type="Proteomes" id="UP000243217"/>
    </source>
</evidence>
<feature type="transmembrane region" description="Helical" evidence="1">
    <location>
        <begin position="371"/>
        <end position="391"/>
    </location>
</feature>
<comment type="caution">
    <text evidence="2">The sequence shown here is derived from an EMBL/GenBank/DDBJ whole genome shotgun (WGS) entry which is preliminary data.</text>
</comment>
<keyword evidence="1" id="KW-0812">Transmembrane</keyword>
<proteinExistence type="predicted"/>
<keyword evidence="1" id="KW-0472">Membrane</keyword>
<feature type="transmembrane region" description="Helical" evidence="1">
    <location>
        <begin position="322"/>
        <end position="343"/>
    </location>
</feature>
<keyword evidence="3" id="KW-1185">Reference proteome</keyword>
<dbReference type="EMBL" id="JNBS01000011">
    <property type="protein sequence ID" value="OQS08004.1"/>
    <property type="molecule type" value="Genomic_DNA"/>
</dbReference>
<feature type="transmembrane region" description="Helical" evidence="1">
    <location>
        <begin position="406"/>
        <end position="426"/>
    </location>
</feature>
<dbReference type="AlphaFoldDB" id="A0A1W0ACJ1"/>
<keyword evidence="1" id="KW-1133">Transmembrane helix</keyword>
<feature type="transmembrane region" description="Helical" evidence="1">
    <location>
        <begin position="438"/>
        <end position="458"/>
    </location>
</feature>
<feature type="transmembrane region" description="Helical" evidence="1">
    <location>
        <begin position="499"/>
        <end position="523"/>
    </location>
</feature>
<sequence>MSRITSKQAVPCPPRQAAYKKIFTYLNRLRSILALIIWTFLTINTFLDPAKTFYGYYTYADSDNQPAVWELTVMNKFNNKSANTCSGSGIFLDCYYDVPIYGTGILADSVCRSYYPIDTGPFQHIGTFFANCALPSGDQIYLPNNIYATSQWSLMLSSKEKGCMSALGEGKSFPCDSYTTMNGRVVYYRRSRTVASAWCKEFGGYYILNKLTNEQEVLIANLSNSTKPSLTSIPLVNDCTVYNLFDMLGCSADLTIGGAAGHISTSAWYGETVGLWTAYTTSSPKNNIVSTIGDLVSVETISSHQGNITQIRTNYKDALRCFLFFVVIYYRLTSIYYPIWLVYTRQGKPLWKLVTRRHMGLVLHKRERRNFIVLLFLTIEAVVSTEDIIMYCQQVVFSYPTFFNLLLKYMSITRIIWPSAFILLVISRLIPMAFGSKFAFAFSEDLFLLSAPVLWLYMPAYVTSKGADLFQGWRWTGNIVHHFTNTIYNVHNNQIDVLMLYYSLFGSFTLILCWTNIIIGYLWQTFTHTSSIMSVFLSNNISYRIRTHSAMHNGTIENILLTSNQQFPPEIAYQIVKAKWKSTNLCEAINLASEGFVSLVYGDYLILGITEWGSTSPVFNKSGHAAVIVGYKVAYNPSITIHTLTSISSQPKILGVPDLF</sequence>
<evidence type="ECO:0000256" key="1">
    <source>
        <dbReference type="SAM" id="Phobius"/>
    </source>
</evidence>
<feature type="transmembrane region" description="Helical" evidence="1">
    <location>
        <begin position="29"/>
        <end position="47"/>
    </location>
</feature>
<accession>A0A1W0ACJ1</accession>
<gene>
    <name evidence="2" type="ORF">THRCLA_20007</name>
</gene>
<reference evidence="2 3" key="1">
    <citation type="journal article" date="2014" name="Genome Biol. Evol.">
        <title>The secreted proteins of Achlya hypogyna and Thraustotheca clavata identify the ancestral oomycete secretome and reveal gene acquisitions by horizontal gene transfer.</title>
        <authorList>
            <person name="Misner I."/>
            <person name="Blouin N."/>
            <person name="Leonard G."/>
            <person name="Richards T.A."/>
            <person name="Lane C.E."/>
        </authorList>
    </citation>
    <scope>NUCLEOTIDE SEQUENCE [LARGE SCALE GENOMIC DNA]</scope>
    <source>
        <strain evidence="2 3">ATCC 34112</strain>
    </source>
</reference>
<dbReference type="Proteomes" id="UP000243217">
    <property type="component" value="Unassembled WGS sequence"/>
</dbReference>
<organism evidence="2 3">
    <name type="scientific">Thraustotheca clavata</name>
    <dbReference type="NCBI Taxonomy" id="74557"/>
    <lineage>
        <taxon>Eukaryota</taxon>
        <taxon>Sar</taxon>
        <taxon>Stramenopiles</taxon>
        <taxon>Oomycota</taxon>
        <taxon>Saprolegniomycetes</taxon>
        <taxon>Saprolegniales</taxon>
        <taxon>Achlyaceae</taxon>
        <taxon>Thraustotheca</taxon>
    </lineage>
</organism>
<evidence type="ECO:0000313" key="2">
    <source>
        <dbReference type="EMBL" id="OQS08004.1"/>
    </source>
</evidence>
<protein>
    <submittedName>
        <fullName evidence="2">Uncharacterized protein</fullName>
    </submittedName>
</protein>
<name>A0A1W0ACJ1_9STRA</name>
<dbReference type="OrthoDB" id="62435at2759"/>